<evidence type="ECO:0000259" key="2">
    <source>
        <dbReference type="Pfam" id="PF01370"/>
    </source>
</evidence>
<dbReference type="PANTHER" id="PTHR48079:SF6">
    <property type="entry name" value="NAD(P)-BINDING DOMAIN-CONTAINING PROTEIN-RELATED"/>
    <property type="match status" value="1"/>
</dbReference>
<organism evidence="3 4">
    <name type="scientific">Psychrobacter phenylpyruvicus</name>
    <dbReference type="NCBI Taxonomy" id="29432"/>
    <lineage>
        <taxon>Bacteria</taxon>
        <taxon>Pseudomonadati</taxon>
        <taxon>Pseudomonadota</taxon>
        <taxon>Gammaproteobacteria</taxon>
        <taxon>Moraxellales</taxon>
        <taxon>Moraxellaceae</taxon>
        <taxon>Psychrobacter</taxon>
    </lineage>
</organism>
<dbReference type="InterPro" id="IPR036291">
    <property type="entry name" value="NAD(P)-bd_dom_sf"/>
</dbReference>
<feature type="domain" description="NAD-dependent epimerase/dehydratase" evidence="2">
    <location>
        <begin position="21"/>
        <end position="177"/>
    </location>
</feature>
<dbReference type="Proteomes" id="UP000254123">
    <property type="component" value="Unassembled WGS sequence"/>
</dbReference>
<dbReference type="AlphaFoldDB" id="A0A379LN34"/>
<evidence type="ECO:0000313" key="3">
    <source>
        <dbReference type="EMBL" id="SUD91505.1"/>
    </source>
</evidence>
<sequence>MSQFSSVNSSNPKNRKFLIIGQGDIGLAVTNILATGQKQVTGLARRERQEYDLDDQAHFLQADALKLTAEQIQDFTHIAIIVAPNNYDAENYKNTYLGIAQHIAELQSQLPQLTRVVFISSTGVYGQDEGQWIDETVEPQLPKREASQYILQAERVLQQAYGDRAVIIRPSGIYGEQRLMRVRKAKEQQKEPMPLNVWTNRIMDTDLINIIVQVLLEDTDDVKPMYLATDYAPVTSFEITTWLAEQLDSTVPAVDSDANSSNPGGKRLHSNIPRDWLQFPDWQSGYSHILQSK</sequence>
<dbReference type="Gene3D" id="3.40.50.720">
    <property type="entry name" value="NAD(P)-binding Rossmann-like Domain"/>
    <property type="match status" value="1"/>
</dbReference>
<protein>
    <submittedName>
        <fullName evidence="3">NADH-flavin reductase</fullName>
    </submittedName>
</protein>
<dbReference type="InterPro" id="IPR051783">
    <property type="entry name" value="NAD(P)-dependent_oxidoreduct"/>
</dbReference>
<dbReference type="EMBL" id="UGVC01000001">
    <property type="protein sequence ID" value="SUD91505.1"/>
    <property type="molecule type" value="Genomic_DNA"/>
</dbReference>
<name>A0A379LN34_9GAMM</name>
<evidence type="ECO:0000313" key="4">
    <source>
        <dbReference type="Proteomes" id="UP000254123"/>
    </source>
</evidence>
<accession>A0A379LN34</accession>
<dbReference type="RefSeq" id="WP_028857902.1">
    <property type="nucleotide sequence ID" value="NZ_CAJHAQ010000001.1"/>
</dbReference>
<evidence type="ECO:0000256" key="1">
    <source>
        <dbReference type="SAM" id="MobiDB-lite"/>
    </source>
</evidence>
<keyword evidence="4" id="KW-1185">Reference proteome</keyword>
<dbReference type="Pfam" id="PF01370">
    <property type="entry name" value="Epimerase"/>
    <property type="match status" value="1"/>
</dbReference>
<feature type="region of interest" description="Disordered" evidence="1">
    <location>
        <begin position="253"/>
        <end position="272"/>
    </location>
</feature>
<dbReference type="InterPro" id="IPR001509">
    <property type="entry name" value="Epimerase_deHydtase"/>
</dbReference>
<dbReference type="SUPFAM" id="SSF51735">
    <property type="entry name" value="NAD(P)-binding Rossmann-fold domains"/>
    <property type="match status" value="1"/>
</dbReference>
<gene>
    <name evidence="3" type="ORF">NCTC10526_01868</name>
</gene>
<proteinExistence type="predicted"/>
<dbReference type="STRING" id="1123034.GCA_000685805_00219"/>
<dbReference type="PANTHER" id="PTHR48079">
    <property type="entry name" value="PROTEIN YEEZ"/>
    <property type="match status" value="1"/>
</dbReference>
<reference evidence="3 4" key="1">
    <citation type="submission" date="2018-06" db="EMBL/GenBank/DDBJ databases">
        <authorList>
            <consortium name="Pathogen Informatics"/>
            <person name="Doyle S."/>
        </authorList>
    </citation>
    <scope>NUCLEOTIDE SEQUENCE [LARGE SCALE GENOMIC DNA]</scope>
    <source>
        <strain evidence="3 4">NCTC10526</strain>
    </source>
</reference>
<dbReference type="GO" id="GO:0004029">
    <property type="term" value="F:aldehyde dehydrogenase (NAD+) activity"/>
    <property type="evidence" value="ECO:0007669"/>
    <property type="project" value="TreeGrafter"/>
</dbReference>
<dbReference type="GO" id="GO:0005737">
    <property type="term" value="C:cytoplasm"/>
    <property type="evidence" value="ECO:0007669"/>
    <property type="project" value="TreeGrafter"/>
</dbReference>